<keyword evidence="2 4" id="KW-0863">Zinc-finger</keyword>
<dbReference type="Pfam" id="PF01753">
    <property type="entry name" value="zf-MYND"/>
    <property type="match status" value="1"/>
</dbReference>
<sequence>MSRFTIGPPWSSETTKQHIAAARAGSSEDLSTIAMSIHRINPEHELEIAEVLCTAFEVPDGFDPLEPLPDSLKSQYEQVKACIHGFVAVGGLLAKRNDLAFKAFLSVAWPNILKWAHYYFVDHSNSTETQTFQGREKKFLNCKAMGILSSLFAIFGSIERGFSNPSYRDNTLTLLAKLWLKVVPDLDPEMCTFGGNFEIMRTMRLALADVSASPTWFLSSAREIILREAKNQASMVAKVAFTVLRDFKSFQSDDLNQKFVLDSLFVICYLLGSDKPGEPTSVFHRAFIDQRLVKISMRTLKYFSTSPNNALEYSQLIAGTCFKVVFSTLEAKPAYILAPQILKHGLLDRVADYVACFCSKRKTPLDPTSVHVLKMLLGRMLPNLLVHYPVISSAVEATNSLIRSKKITHLTSGIFSTEWKIFMDILLERATIKALYDLELKKKDHLMCHNCGLSSNSSNKKLSACSGCKLALYCSPECQKEAWNSETLNHRLECKALMELTSESDKYFNLHSTYFIPHLFGYDFNRHLPGIQKLIAESPEFLAAGSDLAYGISYIKDDQEPEKEIFLFLRSKIGDEERFGTVDSPEIHAEKLQHVIKRSEVLDSLGSQMVYVKYLRGGSRAETVFSNSPKAVFEMPSNAILRPTMGKTNPRRRKARDEKGRELETLWDLIDSTMFAALKEDEVAHRDVPKETDEQVTVFDRIARLAKQSVELMDIGMAISLT</sequence>
<keyword evidence="1" id="KW-0479">Metal-binding</keyword>
<reference evidence="6 7" key="1">
    <citation type="submission" date="2015-04" db="EMBL/GenBank/DDBJ databases">
        <title>Complete genome sequence of Schizopora paradoxa KUC8140, a cosmopolitan wood degrader in East Asia.</title>
        <authorList>
            <consortium name="DOE Joint Genome Institute"/>
            <person name="Min B."/>
            <person name="Park H."/>
            <person name="Jang Y."/>
            <person name="Kim J.-J."/>
            <person name="Kim K.H."/>
            <person name="Pangilinan J."/>
            <person name="Lipzen A."/>
            <person name="Riley R."/>
            <person name="Grigoriev I.V."/>
            <person name="Spatafora J.W."/>
            <person name="Choi I.-G."/>
        </authorList>
    </citation>
    <scope>NUCLEOTIDE SEQUENCE [LARGE SCALE GENOMIC DNA]</scope>
    <source>
        <strain evidence="6 7">KUC8140</strain>
    </source>
</reference>
<evidence type="ECO:0000313" key="7">
    <source>
        <dbReference type="Proteomes" id="UP000053477"/>
    </source>
</evidence>
<dbReference type="OrthoDB" id="265717at2759"/>
<proteinExistence type="predicted"/>
<keyword evidence="3" id="KW-0862">Zinc</keyword>
<evidence type="ECO:0000256" key="4">
    <source>
        <dbReference type="PROSITE-ProRule" id="PRU00134"/>
    </source>
</evidence>
<evidence type="ECO:0000259" key="5">
    <source>
        <dbReference type="PROSITE" id="PS50865"/>
    </source>
</evidence>
<feature type="domain" description="MYND-type" evidence="5">
    <location>
        <begin position="448"/>
        <end position="494"/>
    </location>
</feature>
<dbReference type="AlphaFoldDB" id="A0A0H2SKM0"/>
<dbReference type="STRING" id="27342.A0A0H2SKM0"/>
<dbReference type="InterPro" id="IPR002893">
    <property type="entry name" value="Znf_MYND"/>
</dbReference>
<dbReference type="Proteomes" id="UP000053477">
    <property type="component" value="Unassembled WGS sequence"/>
</dbReference>
<protein>
    <recommendedName>
        <fullName evidence="5">MYND-type domain-containing protein</fullName>
    </recommendedName>
</protein>
<dbReference type="PROSITE" id="PS50865">
    <property type="entry name" value="ZF_MYND_2"/>
    <property type="match status" value="1"/>
</dbReference>
<organism evidence="6 7">
    <name type="scientific">Schizopora paradoxa</name>
    <dbReference type="NCBI Taxonomy" id="27342"/>
    <lineage>
        <taxon>Eukaryota</taxon>
        <taxon>Fungi</taxon>
        <taxon>Dikarya</taxon>
        <taxon>Basidiomycota</taxon>
        <taxon>Agaricomycotina</taxon>
        <taxon>Agaricomycetes</taxon>
        <taxon>Hymenochaetales</taxon>
        <taxon>Schizoporaceae</taxon>
        <taxon>Schizopora</taxon>
    </lineage>
</organism>
<evidence type="ECO:0000313" key="6">
    <source>
        <dbReference type="EMBL" id="KLO17616.1"/>
    </source>
</evidence>
<name>A0A0H2SKM0_9AGAM</name>
<evidence type="ECO:0000256" key="3">
    <source>
        <dbReference type="ARBA" id="ARBA00022833"/>
    </source>
</evidence>
<dbReference type="InParanoid" id="A0A0H2SKM0"/>
<evidence type="ECO:0000256" key="1">
    <source>
        <dbReference type="ARBA" id="ARBA00022723"/>
    </source>
</evidence>
<dbReference type="GO" id="GO:0008270">
    <property type="term" value="F:zinc ion binding"/>
    <property type="evidence" value="ECO:0007669"/>
    <property type="project" value="UniProtKB-KW"/>
</dbReference>
<gene>
    <name evidence="6" type="ORF">SCHPADRAFT_994290</name>
</gene>
<keyword evidence="7" id="KW-1185">Reference proteome</keyword>
<dbReference type="EMBL" id="KQ085903">
    <property type="protein sequence ID" value="KLO17616.1"/>
    <property type="molecule type" value="Genomic_DNA"/>
</dbReference>
<accession>A0A0H2SKM0</accession>
<evidence type="ECO:0000256" key="2">
    <source>
        <dbReference type="ARBA" id="ARBA00022771"/>
    </source>
</evidence>
<dbReference type="SUPFAM" id="SSF144232">
    <property type="entry name" value="HIT/MYND zinc finger-like"/>
    <property type="match status" value="1"/>
</dbReference>
<dbReference type="Gene3D" id="6.10.140.2220">
    <property type="match status" value="1"/>
</dbReference>